<dbReference type="PANTHER" id="PTHR43284:SF1">
    <property type="entry name" value="ASPARAGINE SYNTHETASE"/>
    <property type="match status" value="1"/>
</dbReference>
<sequence length="555" mass="64180">MFFGIFEGQSFSVDQITDSYIRCSDKDSECVLIGEILSDEEEIYNAFRRFLKEQKPEHIIFLRGNYQSFIRIGEQLWAFSDLGNVRPIFYMKFNNRWFLSSHLLLLNEKVNSSLNLPWFQRSLSSFGFHIEMETPYKEVRRVPGGFGLHIKNKKEQVFQAWNVDQESTLSLDEAGKLLREELTSSILLRCQGKRVTSDLSGGLDSSTITWIAAKKYPVKSITITGREENEDVRIAKEIAKRQKNINQIIFNQNEMLHVYANMDQIRTDIPIPFFWSANNAKAMFTWARKNKSEIHFSGEGGDSVLGADYTYLVDLVRQGKWGTFISHAKGWANKKNQSPWSYISGAIRLALNIPFEPQQRHPLSSSSNKADWFKFSTIINKGSYSKFMGVSNTLDGIHYLGYVAHGLKDLASQEKVNLSVPYLDHNVLRICLRVKSEDKMKPNELKPLLKRAFQHELPQCLLNRNSKGDYTSDVYNGMKENFSWFDASFKQMYLAEMGLVDLNKFRECFHRLLIGAPVRLPEFHLTLSLEMWLRQSTFSSSKGREEYEVDHTRSC</sequence>
<proteinExistence type="predicted"/>
<keyword evidence="7" id="KW-1185">Reference proteome</keyword>
<reference evidence="6 7" key="1">
    <citation type="submission" date="2018-06" db="EMBL/GenBank/DDBJ databases">
        <title>Thermoflavimicrobium daqus sp. nov., a thermophilic microbe isolated from Moutai-flavour Daqu.</title>
        <authorList>
            <person name="Wang X."/>
            <person name="Zhou H."/>
        </authorList>
    </citation>
    <scope>NUCLEOTIDE SEQUENCE [LARGE SCALE GENOMIC DNA]</scope>
    <source>
        <strain evidence="6 7">FBKL4.011</strain>
    </source>
</reference>
<dbReference type="GO" id="GO:0004066">
    <property type="term" value="F:asparagine synthase (glutamine-hydrolyzing) activity"/>
    <property type="evidence" value="ECO:0007669"/>
    <property type="project" value="UniProtKB-EC"/>
</dbReference>
<evidence type="ECO:0000256" key="4">
    <source>
        <dbReference type="ARBA" id="ARBA00048741"/>
    </source>
</evidence>
<dbReference type="InterPro" id="IPR001962">
    <property type="entry name" value="Asn_synthase"/>
</dbReference>
<dbReference type="EMBL" id="QJKK01000003">
    <property type="protein sequence ID" value="RAL25712.1"/>
    <property type="molecule type" value="Genomic_DNA"/>
</dbReference>
<evidence type="ECO:0000256" key="2">
    <source>
        <dbReference type="ARBA" id="ARBA00012737"/>
    </source>
</evidence>
<dbReference type="InterPro" id="IPR014729">
    <property type="entry name" value="Rossmann-like_a/b/a_fold"/>
</dbReference>
<protein>
    <recommendedName>
        <fullName evidence="2">asparagine synthase (glutamine-hydrolyzing)</fullName>
        <ecNumber evidence="2">6.3.5.4</ecNumber>
    </recommendedName>
</protein>
<feature type="domain" description="Asparagine synthetase" evidence="5">
    <location>
        <begin position="178"/>
        <end position="534"/>
    </location>
</feature>
<dbReference type="SUPFAM" id="SSF52402">
    <property type="entry name" value="Adenine nucleotide alpha hydrolases-like"/>
    <property type="match status" value="1"/>
</dbReference>
<organism evidence="6 7">
    <name type="scientific">Thermoflavimicrobium daqui</name>
    <dbReference type="NCBI Taxonomy" id="2137476"/>
    <lineage>
        <taxon>Bacteria</taxon>
        <taxon>Bacillati</taxon>
        <taxon>Bacillota</taxon>
        <taxon>Bacilli</taxon>
        <taxon>Bacillales</taxon>
        <taxon>Thermoactinomycetaceae</taxon>
        <taxon>Thermoflavimicrobium</taxon>
    </lineage>
</organism>
<evidence type="ECO:0000259" key="5">
    <source>
        <dbReference type="Pfam" id="PF00733"/>
    </source>
</evidence>
<comment type="catalytic activity">
    <reaction evidence="4">
        <text>L-aspartate + L-glutamine + ATP + H2O = L-asparagine + L-glutamate + AMP + diphosphate + H(+)</text>
        <dbReference type="Rhea" id="RHEA:12228"/>
        <dbReference type="ChEBI" id="CHEBI:15377"/>
        <dbReference type="ChEBI" id="CHEBI:15378"/>
        <dbReference type="ChEBI" id="CHEBI:29985"/>
        <dbReference type="ChEBI" id="CHEBI:29991"/>
        <dbReference type="ChEBI" id="CHEBI:30616"/>
        <dbReference type="ChEBI" id="CHEBI:33019"/>
        <dbReference type="ChEBI" id="CHEBI:58048"/>
        <dbReference type="ChEBI" id="CHEBI:58359"/>
        <dbReference type="ChEBI" id="CHEBI:456215"/>
        <dbReference type="EC" id="6.3.5.4"/>
    </reaction>
</comment>
<dbReference type="EC" id="6.3.5.4" evidence="2"/>
<accession>A0A364K675</accession>
<dbReference type="InterPro" id="IPR029055">
    <property type="entry name" value="Ntn_hydrolases_N"/>
</dbReference>
<dbReference type="Proteomes" id="UP000251213">
    <property type="component" value="Unassembled WGS sequence"/>
</dbReference>
<name>A0A364K675_9BACL</name>
<evidence type="ECO:0000313" key="6">
    <source>
        <dbReference type="EMBL" id="RAL25712.1"/>
    </source>
</evidence>
<dbReference type="Gene3D" id="3.40.50.620">
    <property type="entry name" value="HUPs"/>
    <property type="match status" value="1"/>
</dbReference>
<dbReference type="OrthoDB" id="7053173at2"/>
<gene>
    <name evidence="6" type="ORF">DL897_06450</name>
</gene>
<evidence type="ECO:0000313" key="7">
    <source>
        <dbReference type="Proteomes" id="UP000251213"/>
    </source>
</evidence>
<reference evidence="6 7" key="2">
    <citation type="submission" date="2018-06" db="EMBL/GenBank/DDBJ databases">
        <authorList>
            <person name="Zhirakovskaya E."/>
        </authorList>
    </citation>
    <scope>NUCLEOTIDE SEQUENCE [LARGE SCALE GENOMIC DNA]</scope>
    <source>
        <strain evidence="6 7">FBKL4.011</strain>
    </source>
</reference>
<dbReference type="SUPFAM" id="SSF56235">
    <property type="entry name" value="N-terminal nucleophile aminohydrolases (Ntn hydrolases)"/>
    <property type="match status" value="1"/>
</dbReference>
<keyword evidence="3" id="KW-0028">Amino-acid biosynthesis</keyword>
<keyword evidence="3" id="KW-0061">Asparagine biosynthesis</keyword>
<dbReference type="GO" id="GO:0006529">
    <property type="term" value="P:asparagine biosynthetic process"/>
    <property type="evidence" value="ECO:0007669"/>
    <property type="project" value="UniProtKB-KW"/>
</dbReference>
<dbReference type="RefSeq" id="WP_113658326.1">
    <property type="nucleotide sequence ID" value="NZ_KZ845665.1"/>
</dbReference>
<dbReference type="AlphaFoldDB" id="A0A364K675"/>
<evidence type="ECO:0000256" key="1">
    <source>
        <dbReference type="ARBA" id="ARBA00005187"/>
    </source>
</evidence>
<dbReference type="PANTHER" id="PTHR43284">
    <property type="entry name" value="ASPARAGINE SYNTHETASE (GLUTAMINE-HYDROLYZING)"/>
    <property type="match status" value="1"/>
</dbReference>
<evidence type="ECO:0000256" key="3">
    <source>
        <dbReference type="ARBA" id="ARBA00022888"/>
    </source>
</evidence>
<dbReference type="Pfam" id="PF00733">
    <property type="entry name" value="Asn_synthase"/>
    <property type="match status" value="1"/>
</dbReference>
<dbReference type="InterPro" id="IPR051786">
    <property type="entry name" value="ASN_synthetase/amidase"/>
</dbReference>
<comment type="caution">
    <text evidence="6">The sequence shown here is derived from an EMBL/GenBank/DDBJ whole genome shotgun (WGS) entry which is preliminary data.</text>
</comment>
<comment type="pathway">
    <text evidence="1">Amino-acid biosynthesis; L-asparagine biosynthesis; L-asparagine from L-aspartate (L-Gln route): step 1/1.</text>
</comment>